<name>A0A2U1LVR7_ARTAN</name>
<dbReference type="OrthoDB" id="1657096at2759"/>
<comment type="caution">
    <text evidence="2">The sequence shown here is derived from an EMBL/GenBank/DDBJ whole genome shotgun (WGS) entry which is preliminary data.</text>
</comment>
<accession>A0A2U1LVR7</accession>
<dbReference type="Proteomes" id="UP000245207">
    <property type="component" value="Unassembled WGS sequence"/>
</dbReference>
<evidence type="ECO:0000313" key="3">
    <source>
        <dbReference type="Proteomes" id="UP000245207"/>
    </source>
</evidence>
<dbReference type="EMBL" id="PKPP01007544">
    <property type="protein sequence ID" value="PWA53090.1"/>
    <property type="molecule type" value="Genomic_DNA"/>
</dbReference>
<reference evidence="2 3" key="1">
    <citation type="journal article" date="2018" name="Mol. Plant">
        <title>The genome of Artemisia annua provides insight into the evolution of Asteraceae family and artemisinin biosynthesis.</title>
        <authorList>
            <person name="Shen Q."/>
            <person name="Zhang L."/>
            <person name="Liao Z."/>
            <person name="Wang S."/>
            <person name="Yan T."/>
            <person name="Shi P."/>
            <person name="Liu M."/>
            <person name="Fu X."/>
            <person name="Pan Q."/>
            <person name="Wang Y."/>
            <person name="Lv Z."/>
            <person name="Lu X."/>
            <person name="Zhang F."/>
            <person name="Jiang W."/>
            <person name="Ma Y."/>
            <person name="Chen M."/>
            <person name="Hao X."/>
            <person name="Li L."/>
            <person name="Tang Y."/>
            <person name="Lv G."/>
            <person name="Zhou Y."/>
            <person name="Sun X."/>
            <person name="Brodelius P.E."/>
            <person name="Rose J.K.C."/>
            <person name="Tang K."/>
        </authorList>
    </citation>
    <scope>NUCLEOTIDE SEQUENCE [LARGE SCALE GENOMIC DNA]</scope>
    <source>
        <strain evidence="3">cv. Huhao1</strain>
        <tissue evidence="2">Leaf</tissue>
    </source>
</reference>
<feature type="transmembrane region" description="Helical" evidence="1">
    <location>
        <begin position="99"/>
        <end position="118"/>
    </location>
</feature>
<dbReference type="AlphaFoldDB" id="A0A2U1LVR7"/>
<keyword evidence="1" id="KW-0472">Membrane</keyword>
<keyword evidence="3" id="KW-1185">Reference proteome</keyword>
<proteinExistence type="predicted"/>
<keyword evidence="2" id="KW-0032">Aminotransferase</keyword>
<protein>
    <submittedName>
        <fullName evidence="2">LL-diaminopimelate aminotransferase, chloroplastic</fullName>
    </submittedName>
</protein>
<feature type="transmembrane region" description="Helical" evidence="1">
    <location>
        <begin position="42"/>
        <end position="61"/>
    </location>
</feature>
<dbReference type="STRING" id="35608.A0A2U1LVR7"/>
<sequence length="119" mass="13560">MAAHMLKYPDEQMISLGIGDITEPIPEVITSAMAKAWEPYRWSMWCIASYYCYLGLVLGWVKSRFIMCSSYGLILNSKGIGDDINFIKPHMFFSSYSKAVMITILTVTSMVYVLFSFLL</sequence>
<gene>
    <name evidence="2" type="ORF">CTI12_AA449770</name>
</gene>
<organism evidence="2 3">
    <name type="scientific">Artemisia annua</name>
    <name type="common">Sweet wormwood</name>
    <dbReference type="NCBI Taxonomy" id="35608"/>
    <lineage>
        <taxon>Eukaryota</taxon>
        <taxon>Viridiplantae</taxon>
        <taxon>Streptophyta</taxon>
        <taxon>Embryophyta</taxon>
        <taxon>Tracheophyta</taxon>
        <taxon>Spermatophyta</taxon>
        <taxon>Magnoliopsida</taxon>
        <taxon>eudicotyledons</taxon>
        <taxon>Gunneridae</taxon>
        <taxon>Pentapetalae</taxon>
        <taxon>asterids</taxon>
        <taxon>campanulids</taxon>
        <taxon>Asterales</taxon>
        <taxon>Asteraceae</taxon>
        <taxon>Asteroideae</taxon>
        <taxon>Anthemideae</taxon>
        <taxon>Artemisiinae</taxon>
        <taxon>Artemisia</taxon>
    </lineage>
</organism>
<evidence type="ECO:0000256" key="1">
    <source>
        <dbReference type="SAM" id="Phobius"/>
    </source>
</evidence>
<dbReference type="GO" id="GO:0008483">
    <property type="term" value="F:transaminase activity"/>
    <property type="evidence" value="ECO:0007669"/>
    <property type="project" value="UniProtKB-KW"/>
</dbReference>
<keyword evidence="1" id="KW-1133">Transmembrane helix</keyword>
<evidence type="ECO:0000313" key="2">
    <source>
        <dbReference type="EMBL" id="PWA53090.1"/>
    </source>
</evidence>
<keyword evidence="2" id="KW-0808">Transferase</keyword>
<keyword evidence="1" id="KW-0812">Transmembrane</keyword>